<feature type="domain" description="DUF2921" evidence="13">
    <location>
        <begin position="250"/>
        <end position="406"/>
    </location>
</feature>
<sequence length="928" mass="104035">MKLMSLLQSSWPRTCVLFFLILQKFTISTSKSSSVTYSQQCASVVSEATPTTYADFTFPFLRTSTSYLTGGERILGKNSSRSSFASFSFRTSRSVYATNSPGVYKVDAELTFRMYSNMVLNSVSNSSYGRSSRRRGRSGRLKFLLHGFWSESSGKGCFVGSAPWYSSKGESLNLEAKLIISYSRSTSIYSNSYVTAKLESLSDLNDETYFEPIAILSFPEVSYYEYKLISEEALREFHVVDARKGSVLGSQPGEICSLFNRNYATFNLEYARSCSGFVRNCSPLNGVLGYMPTYVSVYSIQCHEFENKMRFLVQLSNRSYVARYEMFDPSATLVGEGLWDKKTNSLVIVACRISGSNSFGEARVGDCSFRLSLYYPSVWSIKNRDRAVGEIWTNKTAQDVGYFGPIKFRTSDAYMKVPGFKYEYTEIEKVNKLCPKKAVKRGERYPSGQSYDMRFDMSVQNSKYFGWGFAEPIFIGNESYSYSAEFISNSRWGGDGAIEVSEVEVANVVLNNAPLNVSYKLSFSSTGAVKLGADHSSLNTSLNSYGQLVISAEGVYDAGTGYLCMVGCRTLSSNNSNNSLDCEILLNFQFPGSVKTKAGFIKGSIQSTRKQSDPLFFRHLNLTSSSFSVAEAERSLWRIDLEITMVLISNTLACIFVSFQLYHVKRYPNSVPYTSLLMLVILTLGHMVPLVLNFEALFKPKQNTQNTMLSSSGWLEVNEVIVRVATMVAFLLQFRLLQLAWTARHTGENEPSISVAEKKSIFVSLPIYIFGGLVAFLVNWKKNYYASAPRAFHYSQAQGQQHTLWGDLRSYAGLILDGFLFPQVLLNIFHMSRESALSMPFYVGTTVVHSVPHAYDIYRAHNYVPAHVNGTYLYANPSADFYSAAWDIIIPMGGLLLAGIIFLQQKYGGRFINFREVELYAKVPVADT</sequence>
<evidence type="ECO:0000256" key="1">
    <source>
        <dbReference type="ARBA" id="ARBA00000900"/>
    </source>
</evidence>
<proteinExistence type="predicted"/>
<feature type="transmembrane region" description="Helical" evidence="10">
    <location>
        <begin position="676"/>
        <end position="698"/>
    </location>
</feature>
<dbReference type="PANTHER" id="PTHR33389:SF18">
    <property type="entry name" value="OS01G0677900 PROTEIN"/>
    <property type="match status" value="1"/>
</dbReference>
<evidence type="ECO:0000256" key="8">
    <source>
        <dbReference type="ARBA" id="ARBA00022989"/>
    </source>
</evidence>
<evidence type="ECO:0000259" key="12">
    <source>
        <dbReference type="Pfam" id="PF11145"/>
    </source>
</evidence>
<keyword evidence="15" id="KW-1185">Reference proteome</keyword>
<reference evidence="14" key="2">
    <citation type="submission" date="2022-03" db="EMBL/GenBank/DDBJ databases">
        <title>Draft title - Genomic analysis of global carrot germplasm unveils the trajectory of domestication and the origin of high carotenoid orange carrot.</title>
        <authorList>
            <person name="Iorizzo M."/>
            <person name="Ellison S."/>
            <person name="Senalik D."/>
            <person name="Macko-Podgorni A."/>
            <person name="Grzebelus D."/>
            <person name="Bostan H."/>
            <person name="Rolling W."/>
            <person name="Curaba J."/>
            <person name="Simon P."/>
        </authorList>
    </citation>
    <scope>NUCLEOTIDE SEQUENCE</scope>
    <source>
        <tissue evidence="14">Leaf</tissue>
    </source>
</reference>
<feature type="domain" description="SWEET-like" evidence="12">
    <location>
        <begin position="632"/>
        <end position="912"/>
    </location>
</feature>
<keyword evidence="7" id="KW-0833">Ubl conjugation pathway</keyword>
<dbReference type="EC" id="2.3.2.27" evidence="4"/>
<evidence type="ECO:0000256" key="11">
    <source>
        <dbReference type="SAM" id="SignalP"/>
    </source>
</evidence>
<evidence type="ECO:0000259" key="13">
    <source>
        <dbReference type="Pfam" id="PF25333"/>
    </source>
</evidence>
<feature type="signal peptide" evidence="11">
    <location>
        <begin position="1"/>
        <end position="30"/>
    </location>
</feature>
<evidence type="ECO:0000256" key="7">
    <source>
        <dbReference type="ARBA" id="ARBA00022786"/>
    </source>
</evidence>
<feature type="transmembrane region" description="Helical" evidence="10">
    <location>
        <begin position="761"/>
        <end position="780"/>
    </location>
</feature>
<evidence type="ECO:0000256" key="5">
    <source>
        <dbReference type="ARBA" id="ARBA00022679"/>
    </source>
</evidence>
<dbReference type="GO" id="GO:0061630">
    <property type="term" value="F:ubiquitin protein ligase activity"/>
    <property type="evidence" value="ECO:0007669"/>
    <property type="project" value="UniProtKB-EC"/>
</dbReference>
<feature type="domain" description="DUF2921" evidence="13">
    <location>
        <begin position="37"/>
        <end position="213"/>
    </location>
</feature>
<evidence type="ECO:0000256" key="10">
    <source>
        <dbReference type="SAM" id="Phobius"/>
    </source>
</evidence>
<feature type="transmembrane region" description="Helical" evidence="10">
    <location>
        <begin position="881"/>
        <end position="903"/>
    </location>
</feature>
<keyword evidence="11" id="KW-0732">Signal</keyword>
<evidence type="ECO:0000256" key="2">
    <source>
        <dbReference type="ARBA" id="ARBA00004127"/>
    </source>
</evidence>
<dbReference type="PANTHER" id="PTHR33389">
    <property type="entry name" value="FAMILY PROTEIN, PUTATIVE (DUF2921)-RELATED"/>
    <property type="match status" value="1"/>
</dbReference>
<dbReference type="AlphaFoldDB" id="A0AAF0WZ63"/>
<evidence type="ECO:0000256" key="9">
    <source>
        <dbReference type="ARBA" id="ARBA00023136"/>
    </source>
</evidence>
<dbReference type="InterPro" id="IPR057425">
    <property type="entry name" value="DUF2921_N"/>
</dbReference>
<dbReference type="InterPro" id="IPR021319">
    <property type="entry name" value="DUF2921"/>
</dbReference>
<dbReference type="Pfam" id="PF25333">
    <property type="entry name" value="DUF2921_N"/>
    <property type="match status" value="3"/>
</dbReference>
<name>A0AAF0WZ63_DAUCS</name>
<keyword evidence="9 10" id="KW-0472">Membrane</keyword>
<comment type="pathway">
    <text evidence="3">Protein modification; protein ubiquitination.</text>
</comment>
<feature type="domain" description="DUF2921" evidence="13">
    <location>
        <begin position="433"/>
        <end position="620"/>
    </location>
</feature>
<feature type="chain" id="PRO_5042284954" description="RING-type E3 ubiquitin transferase" evidence="11">
    <location>
        <begin position="31"/>
        <end position="928"/>
    </location>
</feature>
<comment type="subcellular location">
    <subcellularLocation>
        <location evidence="2">Endomembrane system</location>
        <topology evidence="2">Multi-pass membrane protein</topology>
    </subcellularLocation>
</comment>
<dbReference type="Pfam" id="PF11145">
    <property type="entry name" value="DUF2921"/>
    <property type="match status" value="1"/>
</dbReference>
<dbReference type="GO" id="GO:0012505">
    <property type="term" value="C:endomembrane system"/>
    <property type="evidence" value="ECO:0007669"/>
    <property type="project" value="UniProtKB-SubCell"/>
</dbReference>
<keyword evidence="6 10" id="KW-0812">Transmembrane</keyword>
<evidence type="ECO:0000256" key="3">
    <source>
        <dbReference type="ARBA" id="ARBA00004906"/>
    </source>
</evidence>
<dbReference type="Proteomes" id="UP000077755">
    <property type="component" value="Chromosome 4"/>
</dbReference>
<gene>
    <name evidence="14" type="ORF">DCAR_0417991</name>
</gene>
<evidence type="ECO:0000256" key="4">
    <source>
        <dbReference type="ARBA" id="ARBA00012483"/>
    </source>
</evidence>
<reference evidence="14" key="1">
    <citation type="journal article" date="2016" name="Nat. Genet.">
        <title>A high-quality carrot genome assembly provides new insights into carotenoid accumulation and asterid genome evolution.</title>
        <authorList>
            <person name="Iorizzo M."/>
            <person name="Ellison S."/>
            <person name="Senalik D."/>
            <person name="Zeng P."/>
            <person name="Satapoomin P."/>
            <person name="Huang J."/>
            <person name="Bowman M."/>
            <person name="Iovene M."/>
            <person name="Sanseverino W."/>
            <person name="Cavagnaro P."/>
            <person name="Yildiz M."/>
            <person name="Macko-Podgorni A."/>
            <person name="Moranska E."/>
            <person name="Grzebelus E."/>
            <person name="Grzebelus D."/>
            <person name="Ashrafi H."/>
            <person name="Zheng Z."/>
            <person name="Cheng S."/>
            <person name="Spooner D."/>
            <person name="Van Deynze A."/>
            <person name="Simon P."/>
        </authorList>
    </citation>
    <scope>NUCLEOTIDE SEQUENCE</scope>
    <source>
        <tissue evidence="14">Leaf</tissue>
    </source>
</reference>
<feature type="transmembrane region" description="Helical" evidence="10">
    <location>
        <begin position="643"/>
        <end position="664"/>
    </location>
</feature>
<dbReference type="KEGG" id="dcr:108217496"/>
<evidence type="ECO:0000313" key="14">
    <source>
        <dbReference type="EMBL" id="WOG98647.1"/>
    </source>
</evidence>
<feature type="transmembrane region" description="Helical" evidence="10">
    <location>
        <begin position="811"/>
        <end position="829"/>
    </location>
</feature>
<accession>A0AAF0WZ63</accession>
<organism evidence="14 15">
    <name type="scientific">Daucus carota subsp. sativus</name>
    <name type="common">Carrot</name>
    <dbReference type="NCBI Taxonomy" id="79200"/>
    <lineage>
        <taxon>Eukaryota</taxon>
        <taxon>Viridiplantae</taxon>
        <taxon>Streptophyta</taxon>
        <taxon>Embryophyta</taxon>
        <taxon>Tracheophyta</taxon>
        <taxon>Spermatophyta</taxon>
        <taxon>Magnoliopsida</taxon>
        <taxon>eudicotyledons</taxon>
        <taxon>Gunneridae</taxon>
        <taxon>Pentapetalae</taxon>
        <taxon>asterids</taxon>
        <taxon>campanulids</taxon>
        <taxon>Apiales</taxon>
        <taxon>Apiaceae</taxon>
        <taxon>Apioideae</taxon>
        <taxon>Scandiceae</taxon>
        <taxon>Daucinae</taxon>
        <taxon>Daucus</taxon>
        <taxon>Daucus sect. Daucus</taxon>
    </lineage>
</organism>
<keyword evidence="5" id="KW-0808">Transferase</keyword>
<dbReference type="EMBL" id="CP093346">
    <property type="protein sequence ID" value="WOG98647.1"/>
    <property type="molecule type" value="Genomic_DNA"/>
</dbReference>
<evidence type="ECO:0000313" key="15">
    <source>
        <dbReference type="Proteomes" id="UP000077755"/>
    </source>
</evidence>
<comment type="catalytic activity">
    <reaction evidence="1">
        <text>S-ubiquitinyl-[E2 ubiquitin-conjugating enzyme]-L-cysteine + [acceptor protein]-L-lysine = [E2 ubiquitin-conjugating enzyme]-L-cysteine + N(6)-ubiquitinyl-[acceptor protein]-L-lysine.</text>
        <dbReference type="EC" id="2.3.2.27"/>
    </reaction>
</comment>
<protein>
    <recommendedName>
        <fullName evidence="4">RING-type E3 ubiquitin transferase</fullName>
        <ecNumber evidence="4">2.3.2.27</ecNumber>
    </recommendedName>
</protein>
<evidence type="ECO:0000256" key="6">
    <source>
        <dbReference type="ARBA" id="ARBA00022692"/>
    </source>
</evidence>
<keyword evidence="8 10" id="KW-1133">Transmembrane helix</keyword>